<dbReference type="EMBL" id="WHJC01000069">
    <property type="protein sequence ID" value="MPQ43459.1"/>
    <property type="molecule type" value="Genomic_DNA"/>
</dbReference>
<dbReference type="InterPro" id="IPR007419">
    <property type="entry name" value="BFD-like_2Fe2S-bd_dom"/>
</dbReference>
<evidence type="ECO:0000313" key="2">
    <source>
        <dbReference type="EMBL" id="MPQ43459.1"/>
    </source>
</evidence>
<proteinExistence type="predicted"/>
<sequence>MDNNLNQEILDKLTKVCVCKAVSRATIKNTIRDGAKSVEEIAKKTGATTGGCCGRRCICKIETLIKESN</sequence>
<dbReference type="InterPro" id="IPR041854">
    <property type="entry name" value="BFD-like_2Fe2S-bd_dom_sf"/>
</dbReference>
<dbReference type="OrthoDB" id="1629586at2"/>
<dbReference type="AlphaFoldDB" id="A0A6I1MT99"/>
<dbReference type="RefSeq" id="WP_152888997.1">
    <property type="nucleotide sequence ID" value="NZ_WHJC01000069.1"/>
</dbReference>
<evidence type="ECO:0000259" key="1">
    <source>
        <dbReference type="Pfam" id="PF04324"/>
    </source>
</evidence>
<dbReference type="Proteomes" id="UP000430345">
    <property type="component" value="Unassembled WGS sequence"/>
</dbReference>
<protein>
    <submittedName>
        <fullName evidence="2">(2Fe-2S)-binding protein</fullName>
    </submittedName>
</protein>
<reference evidence="2 3" key="1">
    <citation type="submission" date="2019-10" db="EMBL/GenBank/DDBJ databases">
        <title>The Genome Sequence of Clostridium tarantellae Isolated from Fish Brain.</title>
        <authorList>
            <person name="Bano L."/>
            <person name="Kiel M."/>
            <person name="Sales G."/>
            <person name="Doxey A.C."/>
            <person name="Mansfield M.J."/>
            <person name="Schiavone M."/>
            <person name="Rossetto O."/>
            <person name="Pirazzini M."/>
            <person name="Dobrindt U."/>
            <person name="Montecucco C."/>
        </authorList>
    </citation>
    <scope>NUCLEOTIDE SEQUENCE [LARGE SCALE GENOMIC DNA]</scope>
    <source>
        <strain evidence="2 3">DSM 3997</strain>
    </source>
</reference>
<organism evidence="2 3">
    <name type="scientific">Clostridium tarantellae</name>
    <dbReference type="NCBI Taxonomy" id="39493"/>
    <lineage>
        <taxon>Bacteria</taxon>
        <taxon>Bacillati</taxon>
        <taxon>Bacillota</taxon>
        <taxon>Clostridia</taxon>
        <taxon>Eubacteriales</taxon>
        <taxon>Clostridiaceae</taxon>
        <taxon>Clostridium</taxon>
    </lineage>
</organism>
<evidence type="ECO:0000313" key="3">
    <source>
        <dbReference type="Proteomes" id="UP000430345"/>
    </source>
</evidence>
<dbReference type="Gene3D" id="1.10.10.1100">
    <property type="entry name" value="BFD-like [2Fe-2S]-binding domain"/>
    <property type="match status" value="1"/>
</dbReference>
<feature type="domain" description="BFD-like [2Fe-2S]-binding" evidence="1">
    <location>
        <begin position="16"/>
        <end position="67"/>
    </location>
</feature>
<keyword evidence="3" id="KW-1185">Reference proteome</keyword>
<accession>A0A6I1MT99</accession>
<gene>
    <name evidence="2" type="ORF">GBZ86_06760</name>
</gene>
<dbReference type="Pfam" id="PF04324">
    <property type="entry name" value="Fer2_BFD"/>
    <property type="match status" value="1"/>
</dbReference>
<name>A0A6I1MT99_9CLOT</name>
<comment type="caution">
    <text evidence="2">The sequence shown here is derived from an EMBL/GenBank/DDBJ whole genome shotgun (WGS) entry which is preliminary data.</text>
</comment>